<gene>
    <name evidence="1" type="ORF">AVDCRST_MAG55-1850</name>
</gene>
<evidence type="ECO:0000313" key="1">
    <source>
        <dbReference type="EMBL" id="CAA9418898.1"/>
    </source>
</evidence>
<dbReference type="EMBL" id="CADCUZ010000081">
    <property type="protein sequence ID" value="CAA9418898.1"/>
    <property type="molecule type" value="Genomic_DNA"/>
</dbReference>
<organism evidence="1">
    <name type="scientific">uncultured Rubrobacteraceae bacterium</name>
    <dbReference type="NCBI Taxonomy" id="349277"/>
    <lineage>
        <taxon>Bacteria</taxon>
        <taxon>Bacillati</taxon>
        <taxon>Actinomycetota</taxon>
        <taxon>Rubrobacteria</taxon>
        <taxon>Rubrobacterales</taxon>
        <taxon>Rubrobacteraceae</taxon>
        <taxon>environmental samples</taxon>
    </lineage>
</organism>
<accession>A0A6J4PN79</accession>
<proteinExistence type="predicted"/>
<protein>
    <submittedName>
        <fullName evidence="1">Uncharacterized protein</fullName>
    </submittedName>
</protein>
<reference evidence="1" key="1">
    <citation type="submission" date="2020-02" db="EMBL/GenBank/DDBJ databases">
        <authorList>
            <person name="Meier V. D."/>
        </authorList>
    </citation>
    <scope>NUCLEOTIDE SEQUENCE</scope>
    <source>
        <strain evidence="1">AVDCRST_MAG55</strain>
    </source>
</reference>
<sequence>MVSEDGRVEKVFYPVFPPNESARRVFEWHSARRAE</sequence>
<name>A0A6J4PN79_9ACTN</name>
<dbReference type="AlphaFoldDB" id="A0A6J4PN79"/>